<dbReference type="InterPro" id="IPR019219">
    <property type="entry name" value="DUF2130"/>
</dbReference>
<name>A0A0L1JV58_9RHOB</name>
<gene>
    <name evidence="2" type="ORF">ATO11_00725</name>
</gene>
<evidence type="ECO:0000313" key="2">
    <source>
        <dbReference type="EMBL" id="KNG95651.1"/>
    </source>
</evidence>
<dbReference type="RefSeq" id="WP_050529386.1">
    <property type="nucleotide sequence ID" value="NZ_AQQZ01000001.1"/>
</dbReference>
<sequence>MSDTTITCPHCQSDIALSEQLAGPLLAEARKEFAAREEALAKRLRAEAAAEAAAAQAAELAELKARSAAEAQARAREMEEMRAAQKVQAEQLAAAQKAQAAAIRRERELEERERALDLAVETKLAEAVTAERARLASEAELALKARLEAADEASALKLAEKDQQLEGLRRQLEAAQRRAEKGSQQLQGEAAEVVLEDRLAAAFPLDVLAPVPKGIRGADCVQQVAGPAGPAGAILWESKRTENWSPGWLPKLREDMRAAGADLAVLTSRALPEGVGSFQQIDGVWVTAPAHAIPLASVLRQGLIEVALARGQREGQATKAEMIFDYITGPQFRARVEAVVEKFDALREDLRREQKTMTSLWAKREKALGVAEDAMIGMYGDFQGIAGAAVADIEGLDLPLLEDGED</sequence>
<dbReference type="AlphaFoldDB" id="A0A0L1JV58"/>
<evidence type="ECO:0000256" key="1">
    <source>
        <dbReference type="SAM" id="Coils"/>
    </source>
</evidence>
<keyword evidence="3" id="KW-1185">Reference proteome</keyword>
<feature type="coiled-coil region" evidence="1">
    <location>
        <begin position="36"/>
        <end position="113"/>
    </location>
</feature>
<dbReference type="Pfam" id="PF09903">
    <property type="entry name" value="DUF2130"/>
    <property type="match status" value="1"/>
</dbReference>
<organism evidence="2 3">
    <name type="scientific">Pseudaestuariivita atlantica</name>
    <dbReference type="NCBI Taxonomy" id="1317121"/>
    <lineage>
        <taxon>Bacteria</taxon>
        <taxon>Pseudomonadati</taxon>
        <taxon>Pseudomonadota</taxon>
        <taxon>Alphaproteobacteria</taxon>
        <taxon>Rhodobacterales</taxon>
        <taxon>Paracoccaceae</taxon>
        <taxon>Pseudaestuariivita</taxon>
    </lineage>
</organism>
<comment type="caution">
    <text evidence="2">The sequence shown here is derived from an EMBL/GenBank/DDBJ whole genome shotgun (WGS) entry which is preliminary data.</text>
</comment>
<reference evidence="2 3" key="1">
    <citation type="journal article" date="2015" name="Int. J. Syst. Evol. Microbiol.">
        <title>Aestuariivita atlantica sp. nov., isolated from deep sea sediment of the Atlantic Ocean.</title>
        <authorList>
            <person name="Li G."/>
            <person name="Lai Q."/>
            <person name="Du Y."/>
            <person name="Liu X."/>
            <person name="Sun F."/>
            <person name="Shao Z."/>
        </authorList>
    </citation>
    <scope>NUCLEOTIDE SEQUENCE [LARGE SCALE GENOMIC DNA]</scope>
    <source>
        <strain evidence="2 3">22II-S11-z3</strain>
    </source>
</reference>
<evidence type="ECO:0000313" key="3">
    <source>
        <dbReference type="Proteomes" id="UP000036938"/>
    </source>
</evidence>
<evidence type="ECO:0008006" key="4">
    <source>
        <dbReference type="Google" id="ProtNLM"/>
    </source>
</evidence>
<accession>A0A0L1JV58</accession>
<protein>
    <recommendedName>
        <fullName evidence="4">DUF2130 domain-containing protein</fullName>
    </recommendedName>
</protein>
<dbReference type="OrthoDB" id="9765972at2"/>
<proteinExistence type="predicted"/>
<dbReference type="EMBL" id="AQQZ01000001">
    <property type="protein sequence ID" value="KNG95651.1"/>
    <property type="molecule type" value="Genomic_DNA"/>
</dbReference>
<dbReference type="Proteomes" id="UP000036938">
    <property type="component" value="Unassembled WGS sequence"/>
</dbReference>
<keyword evidence="1" id="KW-0175">Coiled coil</keyword>
<dbReference type="STRING" id="1317121.ATO11_00725"/>
<feature type="coiled-coil region" evidence="1">
    <location>
        <begin position="158"/>
        <end position="192"/>
    </location>
</feature>
<dbReference type="PATRIC" id="fig|1317121.7.peg.146"/>